<keyword evidence="2" id="KW-0812">Transmembrane</keyword>
<keyword evidence="2" id="KW-1133">Transmembrane helix</keyword>
<keyword evidence="2" id="KW-0472">Membrane</keyword>
<evidence type="ECO:0000256" key="1">
    <source>
        <dbReference type="SAM" id="MobiDB-lite"/>
    </source>
</evidence>
<gene>
    <name evidence="3" type="ORF">CSSPJE1EN1_LOCUS8083</name>
</gene>
<protein>
    <submittedName>
        <fullName evidence="3">Uncharacterized protein</fullName>
    </submittedName>
</protein>
<accession>A0ABP0WB61</accession>
<evidence type="ECO:0000313" key="3">
    <source>
        <dbReference type="EMBL" id="CAK9262605.1"/>
    </source>
</evidence>
<dbReference type="EMBL" id="OZ020110">
    <property type="protein sequence ID" value="CAK9262605.1"/>
    <property type="molecule type" value="Genomic_DNA"/>
</dbReference>
<evidence type="ECO:0000256" key="2">
    <source>
        <dbReference type="SAM" id="Phobius"/>
    </source>
</evidence>
<evidence type="ECO:0000313" key="4">
    <source>
        <dbReference type="Proteomes" id="UP001497444"/>
    </source>
</evidence>
<organism evidence="3 4">
    <name type="scientific">Sphagnum jensenii</name>
    <dbReference type="NCBI Taxonomy" id="128206"/>
    <lineage>
        <taxon>Eukaryota</taxon>
        <taxon>Viridiplantae</taxon>
        <taxon>Streptophyta</taxon>
        <taxon>Embryophyta</taxon>
        <taxon>Bryophyta</taxon>
        <taxon>Sphagnophytina</taxon>
        <taxon>Sphagnopsida</taxon>
        <taxon>Sphagnales</taxon>
        <taxon>Sphagnaceae</taxon>
        <taxon>Sphagnum</taxon>
    </lineage>
</organism>
<sequence>MEHNSSHDVHMDAQWGGWTEVAFWTAALLVNGLFIVYAAWRLAVRHTEATGSSVLVAVKQKIDDPVAASSSSSAVPSARRRGSNKQSALPQ</sequence>
<feature type="region of interest" description="Disordered" evidence="1">
    <location>
        <begin position="65"/>
        <end position="91"/>
    </location>
</feature>
<reference evidence="3" key="1">
    <citation type="submission" date="2024-02" db="EMBL/GenBank/DDBJ databases">
        <authorList>
            <consortium name="ELIXIR-Norway"/>
            <consortium name="Elixir Norway"/>
        </authorList>
    </citation>
    <scope>NUCLEOTIDE SEQUENCE</scope>
</reference>
<feature type="compositionally biased region" description="Low complexity" evidence="1">
    <location>
        <begin position="65"/>
        <end position="77"/>
    </location>
</feature>
<name>A0ABP0WB61_9BRYO</name>
<dbReference type="Proteomes" id="UP001497444">
    <property type="component" value="Chromosome 15"/>
</dbReference>
<keyword evidence="4" id="KW-1185">Reference proteome</keyword>
<feature type="transmembrane region" description="Helical" evidence="2">
    <location>
        <begin position="21"/>
        <end position="40"/>
    </location>
</feature>
<proteinExistence type="predicted"/>